<dbReference type="PANTHER" id="PTHR43065:SF10">
    <property type="entry name" value="PEROXIDE STRESS-ACTIVATED HISTIDINE KINASE MAK3"/>
    <property type="match status" value="1"/>
</dbReference>
<dbReference type="InterPro" id="IPR005467">
    <property type="entry name" value="His_kinase_dom"/>
</dbReference>
<dbReference type="SMART" id="SM00388">
    <property type="entry name" value="HisKA"/>
    <property type="match status" value="1"/>
</dbReference>
<dbReference type="SMART" id="SM00387">
    <property type="entry name" value="HATPase_c"/>
    <property type="match status" value="1"/>
</dbReference>
<evidence type="ECO:0000256" key="3">
    <source>
        <dbReference type="ARBA" id="ARBA00012438"/>
    </source>
</evidence>
<feature type="domain" description="HAMP" evidence="12">
    <location>
        <begin position="185"/>
        <end position="237"/>
    </location>
</feature>
<keyword evidence="10" id="KW-1133">Transmembrane helix</keyword>
<dbReference type="EMBL" id="CP100595">
    <property type="protein sequence ID" value="UTJ07094.1"/>
    <property type="molecule type" value="Genomic_DNA"/>
</dbReference>
<dbReference type="PANTHER" id="PTHR43065">
    <property type="entry name" value="SENSOR HISTIDINE KINASE"/>
    <property type="match status" value="1"/>
</dbReference>
<evidence type="ECO:0000256" key="5">
    <source>
        <dbReference type="ARBA" id="ARBA00022679"/>
    </source>
</evidence>
<evidence type="ECO:0000256" key="1">
    <source>
        <dbReference type="ARBA" id="ARBA00000085"/>
    </source>
</evidence>
<dbReference type="CDD" id="cd06225">
    <property type="entry name" value="HAMP"/>
    <property type="match status" value="1"/>
</dbReference>
<evidence type="ECO:0000256" key="9">
    <source>
        <dbReference type="ARBA" id="ARBA00023012"/>
    </source>
</evidence>
<dbReference type="InterPro" id="IPR003661">
    <property type="entry name" value="HisK_dim/P_dom"/>
</dbReference>
<evidence type="ECO:0000256" key="8">
    <source>
        <dbReference type="ARBA" id="ARBA00022840"/>
    </source>
</evidence>
<gene>
    <name evidence="13" type="ORF">NJU99_03070</name>
</gene>
<keyword evidence="14" id="KW-1185">Reference proteome</keyword>
<sequence length="515" mass="59320">MNSIITKVFLLIFISIFTVLAVFSYKAVELQKQSILDNLKSQAKSIASSITYVNTDYMIIDDEIKLLEFSYNYIQTSKNLHSFSITRKNGNSLVITKSKWSVETTINKDYNFEEESKITYSKYAQKAAYFYRYPIILSGIKWGWIDLELSLDEYYSKLDTMYTQFFYLAITMVVVAFFASFFIAKMVSRPIVKLEAISENISNGDLSKRAEINSSDEIGRLTKSFNNMVDNLELSQYKLKKSHDELELRVYERTKELRALNDTLEDRVKEEISKQKEQEQILIQQSKLAAMGEMIGNIAHQWRQPLNALGLVMQNIQFSYQMDELDDEFMQRSIDKVNTLTKSMSKTIDDFRNFFKPTKEKLQFNLKDLVLKSSSLVESAFSHHEINIMHKDFVDIDVYGFDNEFSQTILNVLNNAKDAIVENKISDGIVSITLDQDEKFGRVIIHDNAGGVPEDIIEKIFNPYFTTKEEGKGTGIGLYMSKIIVEQNMDGKLEVKNEDDGATFTISIPLFKGEK</sequence>
<evidence type="ECO:0000313" key="13">
    <source>
        <dbReference type="EMBL" id="UTJ07094.1"/>
    </source>
</evidence>
<evidence type="ECO:0000259" key="12">
    <source>
        <dbReference type="PROSITE" id="PS50885"/>
    </source>
</evidence>
<feature type="domain" description="Histidine kinase" evidence="11">
    <location>
        <begin position="297"/>
        <end position="512"/>
    </location>
</feature>
<proteinExistence type="predicted"/>
<dbReference type="Proteomes" id="UP001060012">
    <property type="component" value="Chromosome"/>
</dbReference>
<dbReference type="Gene3D" id="1.10.287.130">
    <property type="match status" value="1"/>
</dbReference>
<evidence type="ECO:0000256" key="2">
    <source>
        <dbReference type="ARBA" id="ARBA00004370"/>
    </source>
</evidence>
<keyword evidence="5" id="KW-0808">Transferase</keyword>
<evidence type="ECO:0000256" key="10">
    <source>
        <dbReference type="SAM" id="Phobius"/>
    </source>
</evidence>
<dbReference type="CDD" id="cd00082">
    <property type="entry name" value="HisKA"/>
    <property type="match status" value="1"/>
</dbReference>
<dbReference type="SMART" id="SM00304">
    <property type="entry name" value="HAMP"/>
    <property type="match status" value="1"/>
</dbReference>
<accession>A0ABY5E4K8</accession>
<comment type="subcellular location">
    <subcellularLocation>
        <location evidence="2">Membrane</location>
    </subcellularLocation>
</comment>
<dbReference type="InterPro" id="IPR036097">
    <property type="entry name" value="HisK_dim/P_sf"/>
</dbReference>
<dbReference type="InterPro" id="IPR036890">
    <property type="entry name" value="HATPase_C_sf"/>
</dbReference>
<protein>
    <recommendedName>
        <fullName evidence="3">histidine kinase</fullName>
        <ecNumber evidence="3">2.7.13.3</ecNumber>
    </recommendedName>
</protein>
<dbReference type="SUPFAM" id="SSF55874">
    <property type="entry name" value="ATPase domain of HSP90 chaperone/DNA topoisomerase II/histidine kinase"/>
    <property type="match status" value="1"/>
</dbReference>
<name>A0ABY5E4K8_9BACT</name>
<keyword evidence="10" id="KW-0812">Transmembrane</keyword>
<keyword evidence="9" id="KW-0902">Two-component regulatory system</keyword>
<keyword evidence="4" id="KW-0597">Phosphoprotein</keyword>
<dbReference type="Pfam" id="PF00672">
    <property type="entry name" value="HAMP"/>
    <property type="match status" value="1"/>
</dbReference>
<keyword evidence="6" id="KW-0547">Nucleotide-binding</keyword>
<dbReference type="Gene3D" id="3.30.565.10">
    <property type="entry name" value="Histidine kinase-like ATPase, C-terminal domain"/>
    <property type="match status" value="1"/>
</dbReference>
<evidence type="ECO:0000256" key="4">
    <source>
        <dbReference type="ARBA" id="ARBA00022553"/>
    </source>
</evidence>
<keyword evidence="8 13" id="KW-0067">ATP-binding</keyword>
<dbReference type="InterPro" id="IPR004358">
    <property type="entry name" value="Sig_transdc_His_kin-like_C"/>
</dbReference>
<dbReference type="InterPro" id="IPR003660">
    <property type="entry name" value="HAMP_dom"/>
</dbReference>
<dbReference type="EC" id="2.7.13.3" evidence="3"/>
<evidence type="ECO:0000256" key="7">
    <source>
        <dbReference type="ARBA" id="ARBA00022777"/>
    </source>
</evidence>
<keyword evidence="7" id="KW-0418">Kinase</keyword>
<dbReference type="PRINTS" id="PR00344">
    <property type="entry name" value="BCTRLSENSOR"/>
</dbReference>
<dbReference type="PROSITE" id="PS50109">
    <property type="entry name" value="HIS_KIN"/>
    <property type="match status" value="1"/>
</dbReference>
<comment type="catalytic activity">
    <reaction evidence="1">
        <text>ATP + protein L-histidine = ADP + protein N-phospho-L-histidine.</text>
        <dbReference type="EC" id="2.7.13.3"/>
    </reaction>
</comment>
<evidence type="ECO:0000259" key="11">
    <source>
        <dbReference type="PROSITE" id="PS50109"/>
    </source>
</evidence>
<keyword evidence="10" id="KW-0472">Membrane</keyword>
<reference evidence="13" key="1">
    <citation type="submission" date="2022-07" db="EMBL/GenBank/DDBJ databases">
        <title>Arcobacter roscoffensis sp. nov., a marine bacterium isolated from coastal seawater collected from Roscoff, France.</title>
        <authorList>
            <person name="Pascual J."/>
            <person name="Lepeaux C."/>
            <person name="Methner A."/>
            <person name="Overmann J."/>
        </authorList>
    </citation>
    <scope>NUCLEOTIDE SEQUENCE</scope>
    <source>
        <strain evidence="13">ARW1-2F2</strain>
    </source>
</reference>
<dbReference type="GO" id="GO:0005524">
    <property type="term" value="F:ATP binding"/>
    <property type="evidence" value="ECO:0007669"/>
    <property type="project" value="UniProtKB-KW"/>
</dbReference>
<dbReference type="InterPro" id="IPR003594">
    <property type="entry name" value="HATPase_dom"/>
</dbReference>
<organism evidence="13 14">
    <name type="scientific">Arcobacter roscoffensis</name>
    <dbReference type="NCBI Taxonomy" id="2961520"/>
    <lineage>
        <taxon>Bacteria</taxon>
        <taxon>Pseudomonadati</taxon>
        <taxon>Campylobacterota</taxon>
        <taxon>Epsilonproteobacteria</taxon>
        <taxon>Campylobacterales</taxon>
        <taxon>Arcobacteraceae</taxon>
        <taxon>Arcobacter</taxon>
    </lineage>
</organism>
<evidence type="ECO:0000256" key="6">
    <source>
        <dbReference type="ARBA" id="ARBA00022741"/>
    </source>
</evidence>
<dbReference type="Gene3D" id="6.10.340.10">
    <property type="match status" value="1"/>
</dbReference>
<evidence type="ECO:0000313" key="14">
    <source>
        <dbReference type="Proteomes" id="UP001060012"/>
    </source>
</evidence>
<dbReference type="PROSITE" id="PS50885">
    <property type="entry name" value="HAMP"/>
    <property type="match status" value="1"/>
</dbReference>
<dbReference type="Pfam" id="PF02518">
    <property type="entry name" value="HATPase_c"/>
    <property type="match status" value="1"/>
</dbReference>
<dbReference type="SUPFAM" id="SSF47384">
    <property type="entry name" value="Homodimeric domain of signal transducing histidine kinase"/>
    <property type="match status" value="1"/>
</dbReference>
<dbReference type="RefSeq" id="WP_254577273.1">
    <property type="nucleotide sequence ID" value="NZ_CP100595.1"/>
</dbReference>
<dbReference type="SUPFAM" id="SSF158472">
    <property type="entry name" value="HAMP domain-like"/>
    <property type="match status" value="1"/>
</dbReference>
<feature type="transmembrane region" description="Helical" evidence="10">
    <location>
        <begin position="6"/>
        <end position="25"/>
    </location>
</feature>
<feature type="transmembrane region" description="Helical" evidence="10">
    <location>
        <begin position="165"/>
        <end position="184"/>
    </location>
</feature>